<evidence type="ECO:0000256" key="6">
    <source>
        <dbReference type="SAM" id="Phobius"/>
    </source>
</evidence>
<dbReference type="Pfam" id="PF03706">
    <property type="entry name" value="LPG_synthase_TM"/>
    <property type="match status" value="1"/>
</dbReference>
<comment type="caution">
    <text evidence="7">The sequence shown here is derived from an EMBL/GenBank/DDBJ whole genome shotgun (WGS) entry which is preliminary data.</text>
</comment>
<organism evidence="7 8">
    <name type="scientific">Schleiferia thermophila</name>
    <dbReference type="NCBI Taxonomy" id="884107"/>
    <lineage>
        <taxon>Bacteria</taxon>
        <taxon>Pseudomonadati</taxon>
        <taxon>Bacteroidota</taxon>
        <taxon>Flavobacteriia</taxon>
        <taxon>Flavobacteriales</taxon>
        <taxon>Schleiferiaceae</taxon>
        <taxon>Schleiferia</taxon>
    </lineage>
</organism>
<keyword evidence="3 6" id="KW-0812">Transmembrane</keyword>
<feature type="transmembrane region" description="Helical" evidence="6">
    <location>
        <begin position="220"/>
        <end position="242"/>
    </location>
</feature>
<evidence type="ECO:0000313" key="8">
    <source>
        <dbReference type="Proteomes" id="UP000253517"/>
    </source>
</evidence>
<dbReference type="AlphaFoldDB" id="A0A369A686"/>
<proteinExistence type="predicted"/>
<keyword evidence="8" id="KW-1185">Reference proteome</keyword>
<keyword evidence="4 6" id="KW-1133">Transmembrane helix</keyword>
<name>A0A369A686_9FLAO</name>
<reference evidence="7 8" key="1">
    <citation type="submission" date="2018-07" db="EMBL/GenBank/DDBJ databases">
        <title>Genomic Encyclopedia of Type Strains, Phase IV (KMG-IV): sequencing the most valuable type-strain genomes for metagenomic binning, comparative biology and taxonomic classification.</title>
        <authorList>
            <person name="Goeker M."/>
        </authorList>
    </citation>
    <scope>NUCLEOTIDE SEQUENCE [LARGE SCALE GENOMIC DNA]</scope>
    <source>
        <strain evidence="7 8">DSM 21410</strain>
    </source>
</reference>
<keyword evidence="2" id="KW-1003">Cell membrane</keyword>
<evidence type="ECO:0000256" key="1">
    <source>
        <dbReference type="ARBA" id="ARBA00004651"/>
    </source>
</evidence>
<protein>
    <recommendedName>
        <fullName evidence="9">Dolichol-P-glucose synthetase</fullName>
    </recommendedName>
</protein>
<gene>
    <name evidence="7" type="ORF">DES35_102302</name>
</gene>
<feature type="transmembrane region" description="Helical" evidence="6">
    <location>
        <begin position="5"/>
        <end position="23"/>
    </location>
</feature>
<accession>A0A369A686</accession>
<evidence type="ECO:0000256" key="5">
    <source>
        <dbReference type="ARBA" id="ARBA00023136"/>
    </source>
</evidence>
<dbReference type="EMBL" id="QPJS01000002">
    <property type="protein sequence ID" value="RCX03846.1"/>
    <property type="molecule type" value="Genomic_DNA"/>
</dbReference>
<feature type="transmembrane region" description="Helical" evidence="6">
    <location>
        <begin position="123"/>
        <end position="141"/>
    </location>
</feature>
<dbReference type="InterPro" id="IPR022791">
    <property type="entry name" value="L-PG_synthase/AglD"/>
</dbReference>
<dbReference type="PANTHER" id="PTHR39087:SF2">
    <property type="entry name" value="UPF0104 MEMBRANE PROTEIN MJ1595"/>
    <property type="match status" value="1"/>
</dbReference>
<feature type="transmembrane region" description="Helical" evidence="6">
    <location>
        <begin position="35"/>
        <end position="54"/>
    </location>
</feature>
<sequence>MGKNLLRFIAFLSIGIFLLFLALRNIDLTQLWNDIANARFSYVLISMILGYLAFMSRGIRWNYLLEPMGYKVPVWKAIHSISIGYLANAAMPRAGEIIRCTVLHQASKIPVNRLVGTVVAERVIDMMMLGLSLMLSLLFNVNKLRAFYAKTLKSNPPESTAGHFSNGWYYLLSFVAFVFVLMILKKHWINLPFVNKIRGLWSGFKEGILSVVSTPKRIPFILHTLFIWICYYLMVHIVIYALPGTVHLSPVDSLFIMIVAGLGMLVPSPAGIGSYHYAVVTGMGILGVSPDTGMAFATLVHSGQFVMTLVAGFISLIGMYAFRGSKALLSESELKG</sequence>
<dbReference type="PANTHER" id="PTHR39087">
    <property type="entry name" value="UPF0104 MEMBRANE PROTEIN MJ1595"/>
    <property type="match status" value="1"/>
</dbReference>
<keyword evidence="5 6" id="KW-0472">Membrane</keyword>
<evidence type="ECO:0000256" key="3">
    <source>
        <dbReference type="ARBA" id="ARBA00022692"/>
    </source>
</evidence>
<evidence type="ECO:0000313" key="7">
    <source>
        <dbReference type="EMBL" id="RCX03846.1"/>
    </source>
</evidence>
<feature type="transmembrane region" description="Helical" evidence="6">
    <location>
        <begin position="167"/>
        <end position="184"/>
    </location>
</feature>
<dbReference type="GO" id="GO:0005886">
    <property type="term" value="C:plasma membrane"/>
    <property type="evidence" value="ECO:0007669"/>
    <property type="project" value="UniProtKB-SubCell"/>
</dbReference>
<feature type="transmembrane region" description="Helical" evidence="6">
    <location>
        <begin position="305"/>
        <end position="322"/>
    </location>
</feature>
<comment type="subcellular location">
    <subcellularLocation>
        <location evidence="1">Cell membrane</location>
        <topology evidence="1">Multi-pass membrane protein</topology>
    </subcellularLocation>
</comment>
<evidence type="ECO:0000256" key="4">
    <source>
        <dbReference type="ARBA" id="ARBA00022989"/>
    </source>
</evidence>
<evidence type="ECO:0000256" key="2">
    <source>
        <dbReference type="ARBA" id="ARBA00022475"/>
    </source>
</evidence>
<feature type="transmembrane region" description="Helical" evidence="6">
    <location>
        <begin position="248"/>
        <end position="266"/>
    </location>
</feature>
<evidence type="ECO:0008006" key="9">
    <source>
        <dbReference type="Google" id="ProtNLM"/>
    </source>
</evidence>
<dbReference type="Proteomes" id="UP000253517">
    <property type="component" value="Unassembled WGS sequence"/>
</dbReference>